<gene>
    <name evidence="2" type="ORF">D1Y85_26525</name>
</gene>
<feature type="transmembrane region" description="Helical" evidence="1">
    <location>
        <begin position="171"/>
        <end position="191"/>
    </location>
</feature>
<dbReference type="NCBIfam" id="NF041560">
    <property type="entry name" value="T6SS_Burk_ExIF"/>
    <property type="match status" value="1"/>
</dbReference>
<evidence type="ECO:0000256" key="1">
    <source>
        <dbReference type="SAM" id="Phobius"/>
    </source>
</evidence>
<organism evidence="2 3">
    <name type="scientific">Paraburkholderia dinghuensis</name>
    <dbReference type="NCBI Taxonomy" id="2305225"/>
    <lineage>
        <taxon>Bacteria</taxon>
        <taxon>Pseudomonadati</taxon>
        <taxon>Pseudomonadota</taxon>
        <taxon>Betaproteobacteria</taxon>
        <taxon>Burkholderiales</taxon>
        <taxon>Burkholderiaceae</taxon>
        <taxon>Paraburkholderia</taxon>
    </lineage>
</organism>
<feature type="transmembrane region" description="Helical" evidence="1">
    <location>
        <begin position="141"/>
        <end position="159"/>
    </location>
</feature>
<dbReference type="EMBL" id="RQIS01000039">
    <property type="protein sequence ID" value="RQG99336.1"/>
    <property type="molecule type" value="Genomic_DNA"/>
</dbReference>
<evidence type="ECO:0000313" key="2">
    <source>
        <dbReference type="EMBL" id="RQG99336.1"/>
    </source>
</evidence>
<keyword evidence="1" id="KW-0472">Membrane</keyword>
<dbReference type="Proteomes" id="UP000272778">
    <property type="component" value="Unassembled WGS sequence"/>
</dbReference>
<comment type="caution">
    <text evidence="2">The sequence shown here is derived from an EMBL/GenBank/DDBJ whole genome shotgun (WGS) entry which is preliminary data.</text>
</comment>
<dbReference type="OrthoDB" id="6452874at2"/>
<keyword evidence="1" id="KW-0812">Transmembrane</keyword>
<keyword evidence="3" id="KW-1185">Reference proteome</keyword>
<dbReference type="InterPro" id="IPR048130">
    <property type="entry name" value="T6SS_ExIF-like"/>
</dbReference>
<accession>A0A3N6MWK0</accession>
<dbReference type="AlphaFoldDB" id="A0A3N6MWK0"/>
<keyword evidence="1" id="KW-1133">Transmembrane helix</keyword>
<name>A0A3N6MWK0_9BURK</name>
<protein>
    <submittedName>
        <fullName evidence="2">Uncharacterized protein</fullName>
    </submittedName>
</protein>
<proteinExistence type="predicted"/>
<sequence length="245" mass="28147">MKKQESTKPVVLLRGAISGLERSRRSHDFVLTEVQQQQVGATAIAASAMGMGATAIGLIGMAGNTDEEADWVEFELNGKLVKGWLWMMPMRNGDNVEVVAEQTGDKRYVAYAVKRDGDDLLAVYPHATAGRKVHYRKSVKIWLWCSLLVYLTLPLMTLLQRGLDFFLRTNFPFMLMLILPCWMLISGFFAFRTSRKFMGFVKIAETIFKTFGWSDVENIDLRRTSREHRRENKLPNFGNLYFRYK</sequence>
<reference evidence="2 3" key="1">
    <citation type="submission" date="2018-11" db="EMBL/GenBank/DDBJ databases">
        <title>Paraburkholderia sp. DHOA04, isolated from soil.</title>
        <authorList>
            <person name="Gao Z.-H."/>
            <person name="Qiu L.-H."/>
            <person name="Fu J.-C."/>
        </authorList>
    </citation>
    <scope>NUCLEOTIDE SEQUENCE [LARGE SCALE GENOMIC DNA]</scope>
    <source>
        <strain evidence="2 3">DHOA04</strain>
    </source>
</reference>
<dbReference type="RefSeq" id="WP_124154044.1">
    <property type="nucleotide sequence ID" value="NZ_RQIS01000039.1"/>
</dbReference>
<evidence type="ECO:0000313" key="3">
    <source>
        <dbReference type="Proteomes" id="UP000272778"/>
    </source>
</evidence>